<dbReference type="RefSeq" id="XP_018984312.1">
    <property type="nucleotide sequence ID" value="XM_019132831.1"/>
</dbReference>
<feature type="compositionally biased region" description="Acidic residues" evidence="1">
    <location>
        <begin position="11"/>
        <end position="20"/>
    </location>
</feature>
<feature type="region of interest" description="Disordered" evidence="1">
    <location>
        <begin position="92"/>
        <end position="113"/>
    </location>
</feature>
<feature type="compositionally biased region" description="Basic and acidic residues" evidence="1">
    <location>
        <begin position="21"/>
        <end position="31"/>
    </location>
</feature>
<dbReference type="EMBL" id="KV454433">
    <property type="protein sequence ID" value="ODQ78984.1"/>
    <property type="molecule type" value="Genomic_DNA"/>
</dbReference>
<dbReference type="PANTHER" id="PTHR31560:SF0">
    <property type="entry name" value="UPF0652 PROTEIN C22H10.08"/>
    <property type="match status" value="1"/>
</dbReference>
<dbReference type="Pfam" id="PF09418">
    <property type="entry name" value="DUF2009"/>
    <property type="match status" value="2"/>
</dbReference>
<dbReference type="OrthoDB" id="406045at2759"/>
<feature type="region of interest" description="Disordered" evidence="1">
    <location>
        <begin position="1"/>
        <end position="31"/>
    </location>
</feature>
<dbReference type="PANTHER" id="PTHR31560">
    <property type="entry name" value="UPF0652 PROTEIN C16A11.03C-RELATED"/>
    <property type="match status" value="1"/>
</dbReference>
<keyword evidence="4" id="KW-1185">Reference proteome</keyword>
<dbReference type="Proteomes" id="UP000094336">
    <property type="component" value="Unassembled WGS sequence"/>
</dbReference>
<name>A0A1E3QNG4_9ASCO</name>
<evidence type="ECO:0000313" key="3">
    <source>
        <dbReference type="EMBL" id="ODQ78984.1"/>
    </source>
</evidence>
<gene>
    <name evidence="3" type="ORF">BABINDRAFT_8606</name>
</gene>
<evidence type="ECO:0000256" key="1">
    <source>
        <dbReference type="SAM" id="MobiDB-lite"/>
    </source>
</evidence>
<dbReference type="InterPro" id="IPR018553">
    <property type="entry name" value="E2_Ub-conjug_enz"/>
</dbReference>
<reference evidence="4" key="1">
    <citation type="submission" date="2016-05" db="EMBL/GenBank/DDBJ databases">
        <title>Comparative genomics of biotechnologically important yeasts.</title>
        <authorList>
            <consortium name="DOE Joint Genome Institute"/>
            <person name="Riley R."/>
            <person name="Haridas S."/>
            <person name="Wolfe K.H."/>
            <person name="Lopes M.R."/>
            <person name="Hittinger C.T."/>
            <person name="Goker M."/>
            <person name="Salamov A."/>
            <person name="Wisecaver J."/>
            <person name="Long T.M."/>
            <person name="Aerts A.L."/>
            <person name="Barry K."/>
            <person name="Choi C."/>
            <person name="Clum A."/>
            <person name="Coughlan A.Y."/>
            <person name="Deshpande S."/>
            <person name="Douglass A.P."/>
            <person name="Hanson S.J."/>
            <person name="Klenk H.-P."/>
            <person name="Labutti K."/>
            <person name="Lapidus A."/>
            <person name="Lindquist E."/>
            <person name="Lipzen A."/>
            <person name="Meier-Kolthoff J.P."/>
            <person name="Ohm R.A."/>
            <person name="Otillar R.P."/>
            <person name="Pangilinan J."/>
            <person name="Peng Y."/>
            <person name="Rokas A."/>
            <person name="Rosa C.A."/>
            <person name="Scheuner C."/>
            <person name="Sibirny A.A."/>
            <person name="Slot J.C."/>
            <person name="Stielow J.B."/>
            <person name="Sun H."/>
            <person name="Kurtzman C.P."/>
            <person name="Blackwell M."/>
            <person name="Grigoriev I.V."/>
            <person name="Jeffries T.W."/>
        </authorList>
    </citation>
    <scope>NUCLEOTIDE SEQUENCE [LARGE SCALE GENOMIC DNA]</scope>
    <source>
        <strain evidence="4">NRRL Y-12698</strain>
    </source>
</reference>
<evidence type="ECO:0000313" key="4">
    <source>
        <dbReference type="Proteomes" id="UP000094336"/>
    </source>
</evidence>
<dbReference type="InterPro" id="IPR038446">
    <property type="entry name" value="CEBP_ZZ_sf"/>
</dbReference>
<dbReference type="AlphaFoldDB" id="A0A1E3QNG4"/>
<dbReference type="Pfam" id="PF22586">
    <property type="entry name" value="ANCHR-like_BBOX"/>
    <property type="match status" value="1"/>
</dbReference>
<evidence type="ECO:0000259" key="2">
    <source>
        <dbReference type="Pfam" id="PF09418"/>
    </source>
</evidence>
<dbReference type="GeneID" id="30150684"/>
<feature type="domain" description="Non-canonical E2 ubiquitin-conjugating enzyme C-terminal" evidence="2">
    <location>
        <begin position="344"/>
        <end position="607"/>
    </location>
</feature>
<dbReference type="CDD" id="cd20208">
    <property type="entry name" value="Bbox1_DUF2009"/>
    <property type="match status" value="1"/>
</dbReference>
<organism evidence="3 4">
    <name type="scientific">Babjeviella inositovora NRRL Y-12698</name>
    <dbReference type="NCBI Taxonomy" id="984486"/>
    <lineage>
        <taxon>Eukaryota</taxon>
        <taxon>Fungi</taxon>
        <taxon>Dikarya</taxon>
        <taxon>Ascomycota</taxon>
        <taxon>Saccharomycotina</taxon>
        <taxon>Pichiomycetes</taxon>
        <taxon>Serinales incertae sedis</taxon>
        <taxon>Babjeviella</taxon>
    </lineage>
</organism>
<sequence>MPDKPTLCDILQDDAEISEADETHDVNESESEREVDENFCVECTDMPSEVVCVPCDENYCKVCWEVIHRSGKRRAHKTKKLKLVQTVVETEEQDQVESLSESSSDEEEMPPTKDELLQQHLGKLREHAKYIPMRLTSEERKLLRLLEAALNVSEYTDRIDILSYKTKAKRIISEIKEVCSILAGLVVASDFKAGQTLIEDKDFADNAEWYQTIFEIGRRYKIMNPEKMRDSFGKLCFIVMDSRAPEVAEHLEFHLHKPIKTVHGFLTSKTDGEKALQMFDDPLILDAVSEVNPVGLSRHQIQRLIKQKESAIERISTKYCSSKRTRTGFTSFLIRTTEETIDDGFTKEEIRQVLYSIGDVNAYVRSNRAPIARMLVRLEENFSSVTDPAFSLSIRNGVDGARLSHNHEKQFHFCAQSLSLWSILMRDFIQLWSLADNDLLSENRYRLADTGQGLQRIKPAPKVSRAMHKVLNEVQRKTVVPFVGSSAVHIGDTAVPSALTYLDKYLQVPRILNPIDTCLNFLDVIYPKDKFVAASIDSQYQSLDNLKKVIMTDFFRHAFDGSGAQDYFNAGSCIDGRLTSCWNWANEISKKNYYKFFLLSGFIGFNGTDGW</sequence>
<dbReference type="InterPro" id="IPR057668">
    <property type="entry name" value="E2_Ub-conjug_enz_C"/>
</dbReference>
<protein>
    <recommendedName>
        <fullName evidence="2">Non-canonical E2 ubiquitin-conjugating enzyme C-terminal domain-containing protein</fullName>
    </recommendedName>
</protein>
<proteinExistence type="predicted"/>
<accession>A0A1E3QNG4</accession>
<feature type="domain" description="Non-canonical E2 ubiquitin-conjugating enzyme C-terminal" evidence="2">
    <location>
        <begin position="127"/>
        <end position="327"/>
    </location>
</feature>
<dbReference type="Gene3D" id="4.10.640.40">
    <property type="entry name" value="Cytoplasmic polyadenylation element-binding protein, ZZ domain"/>
    <property type="match status" value="1"/>
</dbReference>